<name>A0A914Y1L8_9BILA</name>
<organism evidence="2 3">
    <name type="scientific">Panagrolaimus superbus</name>
    <dbReference type="NCBI Taxonomy" id="310955"/>
    <lineage>
        <taxon>Eukaryota</taxon>
        <taxon>Metazoa</taxon>
        <taxon>Ecdysozoa</taxon>
        <taxon>Nematoda</taxon>
        <taxon>Chromadorea</taxon>
        <taxon>Rhabditida</taxon>
        <taxon>Tylenchina</taxon>
        <taxon>Panagrolaimomorpha</taxon>
        <taxon>Panagrolaimoidea</taxon>
        <taxon>Panagrolaimidae</taxon>
        <taxon>Panagrolaimus</taxon>
    </lineage>
</organism>
<protein>
    <submittedName>
        <fullName evidence="3">OTU domain-containing protein</fullName>
    </submittedName>
</protein>
<sequence length="299" mass="34460">MLDVNILCWDSTKQIWCWYNKMQFITQYAFFFDESKPTIFIKQVGDDHFEPVLSLKHKNESMLNEVLTPIHQKYENTGIIIDSSIVANRSEKDSIIIEAQIKKTNQELKDAPHQPYPYRPPNRQWLMKNCKKFGLPFRNTVFKKTEFVDDVYGWLPDETISTMGDGHCGFSSVATLITGDPKNHGILRIIIARHILGNVNTNLLFFENAKELANADLQVDANKSTDRWMRSVHLAAAADLFSCNILVKRSRSHGWTCYNSSTFRRGLQQTTYVPELPSMLLNNVADCHFEPVLTLKRID</sequence>
<evidence type="ECO:0000259" key="1">
    <source>
        <dbReference type="PROSITE" id="PS50802"/>
    </source>
</evidence>
<accession>A0A914Y1L8</accession>
<feature type="domain" description="OTU" evidence="1">
    <location>
        <begin position="157"/>
        <end position="295"/>
    </location>
</feature>
<reference evidence="3" key="1">
    <citation type="submission" date="2022-11" db="UniProtKB">
        <authorList>
            <consortium name="WormBaseParasite"/>
        </authorList>
    </citation>
    <scope>IDENTIFICATION</scope>
</reference>
<dbReference type="Gene3D" id="3.90.70.80">
    <property type="match status" value="1"/>
</dbReference>
<evidence type="ECO:0000313" key="2">
    <source>
        <dbReference type="Proteomes" id="UP000887577"/>
    </source>
</evidence>
<dbReference type="WBParaSite" id="PSU_v2.g13120.t1">
    <property type="protein sequence ID" value="PSU_v2.g13120.t1"/>
    <property type="gene ID" value="PSU_v2.g13120"/>
</dbReference>
<proteinExistence type="predicted"/>
<dbReference type="InterPro" id="IPR003323">
    <property type="entry name" value="OTU_dom"/>
</dbReference>
<evidence type="ECO:0000313" key="3">
    <source>
        <dbReference type="WBParaSite" id="PSU_v2.g13120.t1"/>
    </source>
</evidence>
<dbReference type="PROSITE" id="PS50802">
    <property type="entry name" value="OTU"/>
    <property type="match status" value="1"/>
</dbReference>
<dbReference type="Proteomes" id="UP000887577">
    <property type="component" value="Unplaced"/>
</dbReference>
<dbReference type="AlphaFoldDB" id="A0A914Y1L8"/>
<keyword evidence="2" id="KW-1185">Reference proteome</keyword>